<keyword evidence="2" id="KW-0732">Signal</keyword>
<dbReference type="RefSeq" id="WP_005181937.1">
    <property type="nucleotide sequence ID" value="NZ_CAXNYR010000009.1"/>
</dbReference>
<dbReference type="Proteomes" id="UP000593812">
    <property type="component" value="Chromosome"/>
</dbReference>
<feature type="compositionally biased region" description="Polar residues" evidence="1">
    <location>
        <begin position="135"/>
        <end position="150"/>
    </location>
</feature>
<evidence type="ECO:0000256" key="2">
    <source>
        <dbReference type="SAM" id="SignalP"/>
    </source>
</evidence>
<feature type="signal peptide" evidence="2">
    <location>
        <begin position="1"/>
        <end position="22"/>
    </location>
</feature>
<dbReference type="AlphaFoldDB" id="A0A6C0YNI8"/>
<dbReference type="EMBL" id="CP048654">
    <property type="protein sequence ID" value="QOW42464.1"/>
    <property type="molecule type" value="Genomic_DNA"/>
</dbReference>
<gene>
    <name evidence="3" type="ORF">G0027_06125</name>
</gene>
<proteinExistence type="predicted"/>
<feature type="compositionally biased region" description="Basic and acidic residues" evidence="1">
    <location>
        <begin position="120"/>
        <end position="133"/>
    </location>
</feature>
<evidence type="ECO:0000313" key="4">
    <source>
        <dbReference type="Proteomes" id="UP000593812"/>
    </source>
</evidence>
<protein>
    <submittedName>
        <fullName evidence="3">Uncharacterized protein</fullName>
    </submittedName>
</protein>
<feature type="region of interest" description="Disordered" evidence="1">
    <location>
        <begin position="84"/>
        <end position="174"/>
    </location>
</feature>
<feature type="chain" id="PRO_5043994579" evidence="2">
    <location>
        <begin position="23"/>
        <end position="174"/>
    </location>
</feature>
<organism evidence="3 4">
    <name type="scientific">Acinetobacter indicus</name>
    <dbReference type="NCBI Taxonomy" id="756892"/>
    <lineage>
        <taxon>Bacteria</taxon>
        <taxon>Pseudomonadati</taxon>
        <taxon>Pseudomonadota</taxon>
        <taxon>Gammaproteobacteria</taxon>
        <taxon>Moraxellales</taxon>
        <taxon>Moraxellaceae</taxon>
        <taxon>Acinetobacter</taxon>
    </lineage>
</organism>
<name>A0A6C0YNI8_9GAMM</name>
<reference evidence="3 4" key="1">
    <citation type="submission" date="2020-02" db="EMBL/GenBank/DDBJ databases">
        <title>Tigecycline-resistant Acinetobacter species from pigs and migratory birds.</title>
        <authorList>
            <person name="Chen C."/>
            <person name="Sun J."/>
            <person name="Liao X.-P."/>
            <person name="Liu Y.-H."/>
        </authorList>
    </citation>
    <scope>NUCLEOTIDE SEQUENCE [LARGE SCALE GENOMIC DNA]</scope>
    <source>
        <strain evidence="3 4">C15_T</strain>
    </source>
</reference>
<evidence type="ECO:0000313" key="3">
    <source>
        <dbReference type="EMBL" id="QOW42464.1"/>
    </source>
</evidence>
<accession>A0A6C0YNI8</accession>
<feature type="compositionally biased region" description="Basic and acidic residues" evidence="1">
    <location>
        <begin position="85"/>
        <end position="98"/>
    </location>
</feature>
<sequence>MKKTLTTIFMSSALLATSSLYAAPALQANVNASAAVQTPQAGGLLNNVVQGTQQTLHSAGEHVGQGLHSVKTTTQNTWQNTKQFSNEKAEAGKEKAADLKQAAYERSSELKQSAAKKAAAAREHAADRTEKTKNSLKQKSAQVQLHSNAQVDVDTPVAKAKVSSKTHTAVGAAQ</sequence>
<evidence type="ECO:0000256" key="1">
    <source>
        <dbReference type="SAM" id="MobiDB-lite"/>
    </source>
</evidence>